<feature type="transmembrane region" description="Helical" evidence="3">
    <location>
        <begin position="370"/>
        <end position="393"/>
    </location>
</feature>
<reference evidence="4 5" key="1">
    <citation type="submission" date="2024-08" db="EMBL/GenBank/DDBJ databases">
        <title>Gnathostoma spinigerum genome.</title>
        <authorList>
            <person name="Gonzalez-Bertolin B."/>
            <person name="Monzon S."/>
            <person name="Zaballos A."/>
            <person name="Jimenez P."/>
            <person name="Dekumyoy P."/>
            <person name="Varona S."/>
            <person name="Cuesta I."/>
            <person name="Sumanam S."/>
            <person name="Adisakwattana P."/>
            <person name="Gasser R.B."/>
            <person name="Hernandez-Gonzalez A."/>
            <person name="Young N.D."/>
            <person name="Perteguer M.J."/>
        </authorList>
    </citation>
    <scope>NUCLEOTIDE SEQUENCE [LARGE SCALE GENOMIC DNA]</scope>
    <source>
        <strain evidence="4">AL3</strain>
        <tissue evidence="4">Liver</tissue>
    </source>
</reference>
<dbReference type="PANTHER" id="PTHR11567:SF171">
    <property type="entry name" value="ACID PHOSPHATASE FAMILY"/>
    <property type="match status" value="1"/>
</dbReference>
<dbReference type="AlphaFoldDB" id="A0ABD6EDF9"/>
<evidence type="ECO:0000256" key="2">
    <source>
        <dbReference type="ARBA" id="ARBA00005375"/>
    </source>
</evidence>
<dbReference type="InterPro" id="IPR033379">
    <property type="entry name" value="Acid_Pase_AS"/>
</dbReference>
<dbReference type="Proteomes" id="UP001608902">
    <property type="component" value="Unassembled WGS sequence"/>
</dbReference>
<keyword evidence="3" id="KW-1133">Transmembrane helix</keyword>
<dbReference type="GO" id="GO:0003993">
    <property type="term" value="F:acid phosphatase activity"/>
    <property type="evidence" value="ECO:0007669"/>
    <property type="project" value="UniProtKB-EC"/>
</dbReference>
<evidence type="ECO:0000313" key="5">
    <source>
        <dbReference type="Proteomes" id="UP001608902"/>
    </source>
</evidence>
<dbReference type="InterPro" id="IPR050645">
    <property type="entry name" value="Histidine_acid_phosphatase"/>
</dbReference>
<dbReference type="Gene3D" id="3.40.50.1240">
    <property type="entry name" value="Phosphoglycerate mutase-like"/>
    <property type="match status" value="1"/>
</dbReference>
<organism evidence="4 5">
    <name type="scientific">Gnathostoma spinigerum</name>
    <dbReference type="NCBI Taxonomy" id="75299"/>
    <lineage>
        <taxon>Eukaryota</taxon>
        <taxon>Metazoa</taxon>
        <taxon>Ecdysozoa</taxon>
        <taxon>Nematoda</taxon>
        <taxon>Chromadorea</taxon>
        <taxon>Rhabditida</taxon>
        <taxon>Spirurina</taxon>
        <taxon>Gnathostomatomorpha</taxon>
        <taxon>Gnathostomatoidea</taxon>
        <taxon>Gnathostomatidae</taxon>
        <taxon>Gnathostoma</taxon>
    </lineage>
</organism>
<keyword evidence="3" id="KW-0812">Transmembrane</keyword>
<keyword evidence="5" id="KW-1185">Reference proteome</keyword>
<evidence type="ECO:0000256" key="1">
    <source>
        <dbReference type="ARBA" id="ARBA00000032"/>
    </source>
</evidence>
<dbReference type="InterPro" id="IPR029033">
    <property type="entry name" value="His_PPase_superfam"/>
</dbReference>
<dbReference type="PANTHER" id="PTHR11567">
    <property type="entry name" value="ACID PHOSPHATASE-RELATED"/>
    <property type="match status" value="1"/>
</dbReference>
<dbReference type="InterPro" id="IPR000560">
    <property type="entry name" value="His_Pase_clade-2"/>
</dbReference>
<proteinExistence type="inferred from homology"/>
<dbReference type="SUPFAM" id="SSF53254">
    <property type="entry name" value="Phosphoglycerate mutase-like"/>
    <property type="match status" value="1"/>
</dbReference>
<evidence type="ECO:0000256" key="3">
    <source>
        <dbReference type="SAM" id="Phobius"/>
    </source>
</evidence>
<comment type="catalytic activity">
    <reaction evidence="1">
        <text>a phosphate monoester + H2O = an alcohol + phosphate</text>
        <dbReference type="Rhea" id="RHEA:15017"/>
        <dbReference type="ChEBI" id="CHEBI:15377"/>
        <dbReference type="ChEBI" id="CHEBI:30879"/>
        <dbReference type="ChEBI" id="CHEBI:43474"/>
        <dbReference type="ChEBI" id="CHEBI:67140"/>
        <dbReference type="EC" id="3.1.3.2"/>
    </reaction>
</comment>
<dbReference type="CDD" id="cd07061">
    <property type="entry name" value="HP_HAP_like"/>
    <property type="match status" value="1"/>
</dbReference>
<comment type="similarity">
    <text evidence="2">Belongs to the histidine acid phosphatase family.</text>
</comment>
<dbReference type="EMBL" id="JBGFUD010000893">
    <property type="protein sequence ID" value="MFH4975416.1"/>
    <property type="molecule type" value="Genomic_DNA"/>
</dbReference>
<name>A0ABD6EDF9_9BILA</name>
<accession>A0ABD6EDF9</accession>
<protein>
    <recommendedName>
        <fullName evidence="6">Acid phosphatase</fullName>
    </recommendedName>
</protein>
<evidence type="ECO:0008006" key="6">
    <source>
        <dbReference type="Google" id="ProtNLM"/>
    </source>
</evidence>
<sequence>MVYIVQPIHTIIFFTYYIYYCVGRLQLVQILFRHGERAPTSYLRFPTEPSNTTAKFDVEKGELTNVGIRQEYYLGLRLREQYGSFIGAKYTPSKVNMLAGGDNRTITSGLAVLAALFPPNDDQIWNERLLWQPVAVHSEELIDYVSDIVIDKCPAKGKEMKESEAYQRTSMADQSFKQWLSNATGIDVSDAYEYQRVIDSLYTRYTLEDLALPEWAQGENFHQMLAAKRAELHSAFVEMTLPESGGWIYDQIVANIDRFISNNTKHNIVLYSGHDTNIMTLGKYLEIKQLDVLTDYGGSLAIELHSENGAEIIKIWFSPAYNASFIPVDIPGCAPPCAHEIFGNLKPRVSSESWMSTCVGSSLSSVCETYTVTVGSLVVTIFVLLLAIIGLLVSTCHFWKLSRLRDPEQIRLLS</sequence>
<dbReference type="PROSITE" id="PS00616">
    <property type="entry name" value="HIS_ACID_PHOSPHAT_1"/>
    <property type="match status" value="1"/>
</dbReference>
<evidence type="ECO:0000313" key="4">
    <source>
        <dbReference type="EMBL" id="MFH4975416.1"/>
    </source>
</evidence>
<gene>
    <name evidence="4" type="ORF">AB6A40_002125</name>
</gene>
<keyword evidence="3" id="KW-0472">Membrane</keyword>
<dbReference type="Pfam" id="PF00328">
    <property type="entry name" value="His_Phos_2"/>
    <property type="match status" value="1"/>
</dbReference>
<comment type="caution">
    <text evidence="4">The sequence shown here is derived from an EMBL/GenBank/DDBJ whole genome shotgun (WGS) entry which is preliminary data.</text>
</comment>